<dbReference type="InterPro" id="IPR012340">
    <property type="entry name" value="NA-bd_OB-fold"/>
</dbReference>
<gene>
    <name evidence="6" type="ORF">L0M99_02990</name>
</gene>
<feature type="active site" description="Nucleophile" evidence="4">
    <location>
        <position position="451"/>
    </location>
</feature>
<dbReference type="PANTHER" id="PTHR11061">
    <property type="entry name" value="RNA M5U METHYLTRANSFERASE"/>
    <property type="match status" value="1"/>
</dbReference>
<protein>
    <recommendedName>
        <fullName evidence="8">Class I SAM-dependent RNA methyltransferase</fullName>
    </recommendedName>
</protein>
<feature type="compositionally biased region" description="Basic and acidic residues" evidence="5">
    <location>
        <begin position="324"/>
        <end position="334"/>
    </location>
</feature>
<feature type="compositionally biased region" description="Low complexity" evidence="5">
    <location>
        <begin position="313"/>
        <end position="323"/>
    </location>
</feature>
<dbReference type="AlphaFoldDB" id="A0AAJ1BAS1"/>
<reference evidence="6" key="1">
    <citation type="submission" date="2022-01" db="EMBL/GenBank/DDBJ databases">
        <title>Collection of gut derived symbiotic bacterial strains cultured from healthy donors.</title>
        <authorList>
            <person name="Lin H."/>
            <person name="Kohout C."/>
            <person name="Waligurski E."/>
            <person name="Pamer E.G."/>
        </authorList>
    </citation>
    <scope>NUCLEOTIDE SEQUENCE</scope>
    <source>
        <strain evidence="6">DFI.7.46</strain>
    </source>
</reference>
<name>A0AAJ1BAS1_9ACTO</name>
<keyword evidence="2 4" id="KW-0808">Transferase</keyword>
<organism evidence="6 7">
    <name type="scientific">Varibaculum cambriense</name>
    <dbReference type="NCBI Taxonomy" id="184870"/>
    <lineage>
        <taxon>Bacteria</taxon>
        <taxon>Bacillati</taxon>
        <taxon>Actinomycetota</taxon>
        <taxon>Actinomycetes</taxon>
        <taxon>Actinomycetales</taxon>
        <taxon>Actinomycetaceae</taxon>
        <taxon>Varibaculum</taxon>
    </lineage>
</organism>
<evidence type="ECO:0000256" key="5">
    <source>
        <dbReference type="SAM" id="MobiDB-lite"/>
    </source>
</evidence>
<dbReference type="PROSITE" id="PS51687">
    <property type="entry name" value="SAM_MT_RNA_M5U"/>
    <property type="match status" value="1"/>
</dbReference>
<feature type="region of interest" description="Disordered" evidence="5">
    <location>
        <begin position="307"/>
        <end position="341"/>
    </location>
</feature>
<dbReference type="Pfam" id="PF05958">
    <property type="entry name" value="tRNA_U5-meth_tr"/>
    <property type="match status" value="1"/>
</dbReference>
<evidence type="ECO:0000256" key="1">
    <source>
        <dbReference type="ARBA" id="ARBA00022603"/>
    </source>
</evidence>
<comment type="caution">
    <text evidence="6">The sequence shown here is derived from an EMBL/GenBank/DDBJ whole genome shotgun (WGS) entry which is preliminary data.</text>
</comment>
<feature type="binding site" evidence="4">
    <location>
        <position position="424"/>
    </location>
    <ligand>
        <name>S-adenosyl-L-methionine</name>
        <dbReference type="ChEBI" id="CHEBI:59789"/>
    </ligand>
</feature>
<dbReference type="Gene3D" id="3.40.50.150">
    <property type="entry name" value="Vaccinia Virus protein VP39"/>
    <property type="match status" value="1"/>
</dbReference>
<feature type="region of interest" description="Disordered" evidence="5">
    <location>
        <begin position="142"/>
        <end position="161"/>
    </location>
</feature>
<dbReference type="EMBL" id="JAKNHJ010000004">
    <property type="protein sequence ID" value="MCG4617463.1"/>
    <property type="molecule type" value="Genomic_DNA"/>
</dbReference>
<evidence type="ECO:0000256" key="3">
    <source>
        <dbReference type="ARBA" id="ARBA00022691"/>
    </source>
</evidence>
<sequence length="496" mass="52262">MSEVSLQLLRPVHGGYCLAHRDGQTYMVRFGLPGEQVKAVPVAKKGKVIFAEVNEVLEASEQRQTPVWALGGPGGSGGADLCHVKVPFQRIWKAEVLADCLRRLGGEEVYAQALAVSGGELSCLGVSSGCVGAGTQDAYSASGAAGGAGADNPSGEDDLSGEDGLRYRLRADFEVSAAGRLAMTKFRGEELIEIDSFPLADSVISESSLFSDPASWSQVFTPGGRIRAWASANGLRVWNGHALFDESAQPVAEKNVRLSVPGFGDYLVAPSGFWQAHRQAARILGQQVMAAATSDYELDSGTLSVPGVGQGHAGSDAAGGSAEASEHSEADASSDRPLTPGNRRWKEVLELYSGAGLFSRPLASILDRGGRLTTLEGSKPAVKMARKNLSGVPGRLQIRAGRVDARALADYGGKRKASPLVVMDPPRSGAGQKVMAALTRLEPEKVIYVACDPAALARDLKVAVSHGYQIASLQAYDLFPHTHHLESVCLMVKTKG</sequence>
<comment type="similarity">
    <text evidence="4">Belongs to the class I-like SAM-binding methyltransferase superfamily. RNA M5U methyltransferase family.</text>
</comment>
<dbReference type="GO" id="GO:0070041">
    <property type="term" value="F:rRNA (uridine-C5-)-methyltransferase activity"/>
    <property type="evidence" value="ECO:0007669"/>
    <property type="project" value="TreeGrafter"/>
</dbReference>
<accession>A0AAJ1BAS1</accession>
<evidence type="ECO:0000313" key="7">
    <source>
        <dbReference type="Proteomes" id="UP001200537"/>
    </source>
</evidence>
<dbReference type="InterPro" id="IPR010280">
    <property type="entry name" value="U5_MeTrfase_fam"/>
</dbReference>
<dbReference type="SUPFAM" id="SSF50249">
    <property type="entry name" value="Nucleic acid-binding proteins"/>
    <property type="match status" value="1"/>
</dbReference>
<evidence type="ECO:0008006" key="8">
    <source>
        <dbReference type="Google" id="ProtNLM"/>
    </source>
</evidence>
<dbReference type="Gene3D" id="2.40.50.140">
    <property type="entry name" value="Nucleic acid-binding proteins"/>
    <property type="match status" value="1"/>
</dbReference>
<dbReference type="Proteomes" id="UP001200537">
    <property type="component" value="Unassembled WGS sequence"/>
</dbReference>
<dbReference type="SUPFAM" id="SSF53335">
    <property type="entry name" value="S-adenosyl-L-methionine-dependent methyltransferases"/>
    <property type="match status" value="1"/>
</dbReference>
<dbReference type="InterPro" id="IPR029063">
    <property type="entry name" value="SAM-dependent_MTases_sf"/>
</dbReference>
<evidence type="ECO:0000313" key="6">
    <source>
        <dbReference type="EMBL" id="MCG4617463.1"/>
    </source>
</evidence>
<evidence type="ECO:0000256" key="4">
    <source>
        <dbReference type="PROSITE-ProRule" id="PRU01024"/>
    </source>
</evidence>
<feature type="binding site" evidence="4">
    <location>
        <position position="376"/>
    </location>
    <ligand>
        <name>S-adenosyl-L-methionine</name>
        <dbReference type="ChEBI" id="CHEBI:59789"/>
    </ligand>
</feature>
<evidence type="ECO:0000256" key="2">
    <source>
        <dbReference type="ARBA" id="ARBA00022679"/>
    </source>
</evidence>
<keyword evidence="3 4" id="KW-0949">S-adenosyl-L-methionine</keyword>
<dbReference type="PANTHER" id="PTHR11061:SF30">
    <property type="entry name" value="TRNA (URACIL(54)-C(5))-METHYLTRANSFERASE"/>
    <property type="match status" value="1"/>
</dbReference>
<dbReference type="CDD" id="cd02440">
    <property type="entry name" value="AdoMet_MTases"/>
    <property type="match status" value="1"/>
</dbReference>
<feature type="binding site" evidence="4">
    <location>
        <position position="352"/>
    </location>
    <ligand>
        <name>S-adenosyl-L-methionine</name>
        <dbReference type="ChEBI" id="CHEBI:59789"/>
    </ligand>
</feature>
<proteinExistence type="inferred from homology"/>
<dbReference type="GO" id="GO:0070475">
    <property type="term" value="P:rRNA base methylation"/>
    <property type="evidence" value="ECO:0007669"/>
    <property type="project" value="TreeGrafter"/>
</dbReference>
<feature type="binding site" evidence="4">
    <location>
        <position position="275"/>
    </location>
    <ligand>
        <name>S-adenosyl-L-methionine</name>
        <dbReference type="ChEBI" id="CHEBI:59789"/>
    </ligand>
</feature>
<dbReference type="RefSeq" id="WP_238127697.1">
    <property type="nucleotide sequence ID" value="NZ_JAKNHJ010000004.1"/>
</dbReference>
<keyword evidence="1 4" id="KW-0489">Methyltransferase</keyword>